<sequence length="107" mass="12414">QKHRALDILTIFSDRCIMRFSNKETGVVNTLSGRWCNECVQDEELLARYGRHKAFYTGSNSSCRQHIRSHYKLYKVRCAEKGLSEHHHALPRTLLKAKQEAKKKGAQ</sequence>
<dbReference type="AlphaFoldDB" id="A0A0C3AR79"/>
<reference evidence="2" key="2">
    <citation type="submission" date="2015-01" db="EMBL/GenBank/DDBJ databases">
        <title>Evolutionary Origins and Diversification of the Mycorrhizal Mutualists.</title>
        <authorList>
            <consortium name="DOE Joint Genome Institute"/>
            <consortium name="Mycorrhizal Genomics Consortium"/>
            <person name="Kohler A."/>
            <person name="Kuo A."/>
            <person name="Nagy L.G."/>
            <person name="Floudas D."/>
            <person name="Copeland A."/>
            <person name="Barry K.W."/>
            <person name="Cichocki N."/>
            <person name="Veneault-Fourrey C."/>
            <person name="LaButti K."/>
            <person name="Lindquist E.A."/>
            <person name="Lipzen A."/>
            <person name="Lundell T."/>
            <person name="Morin E."/>
            <person name="Murat C."/>
            <person name="Riley R."/>
            <person name="Ohm R."/>
            <person name="Sun H."/>
            <person name="Tunlid A."/>
            <person name="Henrissat B."/>
            <person name="Grigoriev I.V."/>
            <person name="Hibbett D.S."/>
            <person name="Martin F."/>
        </authorList>
    </citation>
    <scope>NUCLEOTIDE SEQUENCE [LARGE SCALE GENOMIC DNA]</scope>
    <source>
        <strain evidence="2">Foug A</strain>
    </source>
</reference>
<accession>A0A0C3AR79</accession>
<feature type="non-terminal residue" evidence="1">
    <location>
        <position position="107"/>
    </location>
</feature>
<dbReference type="EMBL" id="KN822012">
    <property type="protein sequence ID" value="KIM67447.1"/>
    <property type="molecule type" value="Genomic_DNA"/>
</dbReference>
<dbReference type="InParanoid" id="A0A0C3AR79"/>
<feature type="non-terminal residue" evidence="1">
    <location>
        <position position="1"/>
    </location>
</feature>
<evidence type="ECO:0000313" key="1">
    <source>
        <dbReference type="EMBL" id="KIM67447.1"/>
    </source>
</evidence>
<dbReference type="OrthoDB" id="3052161at2759"/>
<name>A0A0C3AR79_9AGAM</name>
<dbReference type="HOGENOM" id="CLU_174975_0_0_1"/>
<dbReference type="Proteomes" id="UP000053989">
    <property type="component" value="Unassembled WGS sequence"/>
</dbReference>
<protein>
    <submittedName>
        <fullName evidence="1">Uncharacterized protein</fullName>
    </submittedName>
</protein>
<evidence type="ECO:0000313" key="2">
    <source>
        <dbReference type="Proteomes" id="UP000053989"/>
    </source>
</evidence>
<proteinExistence type="predicted"/>
<organism evidence="1 2">
    <name type="scientific">Scleroderma citrinum Foug A</name>
    <dbReference type="NCBI Taxonomy" id="1036808"/>
    <lineage>
        <taxon>Eukaryota</taxon>
        <taxon>Fungi</taxon>
        <taxon>Dikarya</taxon>
        <taxon>Basidiomycota</taxon>
        <taxon>Agaricomycotina</taxon>
        <taxon>Agaricomycetes</taxon>
        <taxon>Agaricomycetidae</taxon>
        <taxon>Boletales</taxon>
        <taxon>Sclerodermatineae</taxon>
        <taxon>Sclerodermataceae</taxon>
        <taxon>Scleroderma</taxon>
    </lineage>
</organism>
<keyword evidence="2" id="KW-1185">Reference proteome</keyword>
<gene>
    <name evidence="1" type="ORF">SCLCIDRAFT_75040</name>
</gene>
<reference evidence="1 2" key="1">
    <citation type="submission" date="2014-04" db="EMBL/GenBank/DDBJ databases">
        <authorList>
            <consortium name="DOE Joint Genome Institute"/>
            <person name="Kuo A."/>
            <person name="Kohler A."/>
            <person name="Nagy L.G."/>
            <person name="Floudas D."/>
            <person name="Copeland A."/>
            <person name="Barry K.W."/>
            <person name="Cichocki N."/>
            <person name="Veneault-Fourrey C."/>
            <person name="LaButti K."/>
            <person name="Lindquist E.A."/>
            <person name="Lipzen A."/>
            <person name="Lundell T."/>
            <person name="Morin E."/>
            <person name="Murat C."/>
            <person name="Sun H."/>
            <person name="Tunlid A."/>
            <person name="Henrissat B."/>
            <person name="Grigoriev I.V."/>
            <person name="Hibbett D.S."/>
            <person name="Martin F."/>
            <person name="Nordberg H.P."/>
            <person name="Cantor M.N."/>
            <person name="Hua S.X."/>
        </authorList>
    </citation>
    <scope>NUCLEOTIDE SEQUENCE [LARGE SCALE GENOMIC DNA]</scope>
    <source>
        <strain evidence="1 2">Foug A</strain>
    </source>
</reference>